<dbReference type="InterPro" id="IPR007695">
    <property type="entry name" value="DNA_mismatch_repair_MutS-lik_N"/>
</dbReference>
<gene>
    <name evidence="9" type="ORF">GALMADRAFT_149686</name>
</gene>
<proteinExistence type="inferred from homology"/>
<dbReference type="Proteomes" id="UP000027222">
    <property type="component" value="Unassembled WGS sequence"/>
</dbReference>
<dbReference type="InterPro" id="IPR007860">
    <property type="entry name" value="DNA_mmatch_repair_MutS_con_dom"/>
</dbReference>
<keyword evidence="3" id="KW-0227">DNA damage</keyword>
<dbReference type="PANTHER" id="PTHR11361:SF34">
    <property type="entry name" value="DNA MISMATCH REPAIR PROTEIN MSH1, MITOCHONDRIAL"/>
    <property type="match status" value="1"/>
</dbReference>
<reference evidence="10" key="1">
    <citation type="journal article" date="2014" name="Proc. Natl. Acad. Sci. U.S.A.">
        <title>Extensive sampling of basidiomycete genomes demonstrates inadequacy of the white-rot/brown-rot paradigm for wood decay fungi.</title>
        <authorList>
            <person name="Riley R."/>
            <person name="Salamov A.A."/>
            <person name="Brown D.W."/>
            <person name="Nagy L.G."/>
            <person name="Floudas D."/>
            <person name="Held B.W."/>
            <person name="Levasseur A."/>
            <person name="Lombard V."/>
            <person name="Morin E."/>
            <person name="Otillar R."/>
            <person name="Lindquist E.A."/>
            <person name="Sun H."/>
            <person name="LaButti K.M."/>
            <person name="Schmutz J."/>
            <person name="Jabbour D."/>
            <person name="Luo H."/>
            <person name="Baker S.E."/>
            <person name="Pisabarro A.G."/>
            <person name="Walton J.D."/>
            <person name="Blanchette R.A."/>
            <person name="Henrissat B."/>
            <person name="Martin F."/>
            <person name="Cullen D."/>
            <person name="Hibbett D.S."/>
            <person name="Grigoriev I.V."/>
        </authorList>
    </citation>
    <scope>NUCLEOTIDE SEQUENCE [LARGE SCALE GENOMIC DNA]</scope>
    <source>
        <strain evidence="10">CBS 339.88</strain>
    </source>
</reference>
<sequence length="1087" mass="121131">MVVTRLCGSLFCRKTLQNAATISRRHFTRRLGTSASPNAHQAKAESEVENPTTSREPRKTTKKFSDLPSVYINTSGTLATPLQEWGTDLPTEAQSFTEPARKLARKPRSRKVKAPDAVKADRPRESAPFVEGVSEGRTVETGENATTEPATKLARKTRSRKKVTEESTETEKSAKDKAAKVPKPTTFLSRQILANLKRFPHCLLLTRVGQFYESYFDQAVEISRLLNIKLTSRKWNGERVAMCGFPLLHLDKHLKTLVQQEKRFVAMCEEFLIRPSPNVKEFERRIARIVTPGTLIDESFLNPQENNYLLAIGISADSSDASHPVGLAWIDVSTGEFFSKRCELENVPDELARIAPQEVVLEDSLQKQLDHPIFSTFVDSNCLLSYTALPSHNRPTDIDAALISSCEPSPIISAEEPNSTTPSTILSKIDSSSTIQESLAINLLTKFLQDNLLEYMPRLDAPLHENAQERMQIDLHTIQGLEIRESGHEGSSTGSLLSVVKRTTTSGGARLLARWLCSPSTSIQEINSRQSLVALFRSRLHFRMDICDILKEVNDVGRLCQKFLLGRADVSDLVEIRAAIDIWARLRRRFEHEIAMEDAENPGNFRIKDWSSLEALFLRLKSLDSLSEKISNSIIIDSEGLSENSEVDENIQELEDDSDATSSVPGKCDPKRWSIHPRYSEKLAALHVLRQDLVKQRETMELFLRSEFGAPSLTLRSAPGLGMFLHVARAKRDKKKLDLDPGFYSIGESLTTKSYIYKDWSQLGNKMTEVSLALHGAEKEVFEGLSLEVIEHAHQLRQNAQVIDELDVAIAFAMLAEEMNFVRPEISDDGSYHVVNGRHPSVEMGLLSVGRQFTPNSVDMTPASNLHLITGPNMAGKSTLLRQTAIIAILAQVGSCVPADYAHISVVDKLFSRIGAKDDLFRDRSTFMVEMLETADILRRATEKSLVIMDEVGRGTTVKDGLSIAFAALHHLVTVNKSRCLFATHFHELAEMVGNTANLNGSGVFSNIRFYCSDVDDAGDGHFTYSYRLRPGINRDSHGLKVARLAGVPPTAMGIAANTLLWLNENRPSSIMSDYNNFIQCTLKSAL</sequence>
<dbReference type="PROSITE" id="PS00486">
    <property type="entry name" value="DNA_MISMATCH_REPAIR_2"/>
    <property type="match status" value="1"/>
</dbReference>
<accession>A0A067TPQ2</accession>
<dbReference type="GO" id="GO:0005634">
    <property type="term" value="C:nucleus"/>
    <property type="evidence" value="ECO:0007669"/>
    <property type="project" value="TreeGrafter"/>
</dbReference>
<dbReference type="Pfam" id="PF00488">
    <property type="entry name" value="MutS_V"/>
    <property type="match status" value="1"/>
</dbReference>
<organism evidence="9 10">
    <name type="scientific">Galerina marginata (strain CBS 339.88)</name>
    <dbReference type="NCBI Taxonomy" id="685588"/>
    <lineage>
        <taxon>Eukaryota</taxon>
        <taxon>Fungi</taxon>
        <taxon>Dikarya</taxon>
        <taxon>Basidiomycota</taxon>
        <taxon>Agaricomycotina</taxon>
        <taxon>Agaricomycetes</taxon>
        <taxon>Agaricomycetidae</taxon>
        <taxon>Agaricales</taxon>
        <taxon>Agaricineae</taxon>
        <taxon>Strophariaceae</taxon>
        <taxon>Galerina</taxon>
    </lineage>
</organism>
<dbReference type="OrthoDB" id="2534523at2759"/>
<evidence type="ECO:0000259" key="8">
    <source>
        <dbReference type="PROSITE" id="PS00486"/>
    </source>
</evidence>
<dbReference type="HOGENOM" id="CLU_002472_4_0_1"/>
<evidence type="ECO:0000256" key="4">
    <source>
        <dbReference type="ARBA" id="ARBA00022840"/>
    </source>
</evidence>
<feature type="compositionally biased region" description="Basic residues" evidence="7">
    <location>
        <begin position="102"/>
        <end position="112"/>
    </location>
</feature>
<keyword evidence="6" id="KW-0234">DNA repair</keyword>
<dbReference type="GO" id="GO:0005739">
    <property type="term" value="C:mitochondrion"/>
    <property type="evidence" value="ECO:0007669"/>
    <property type="project" value="TreeGrafter"/>
</dbReference>
<comment type="similarity">
    <text evidence="1">Belongs to the DNA mismatch repair MutS family.</text>
</comment>
<dbReference type="GO" id="GO:0030983">
    <property type="term" value="F:mismatched DNA binding"/>
    <property type="evidence" value="ECO:0007669"/>
    <property type="project" value="InterPro"/>
</dbReference>
<dbReference type="GO" id="GO:0140664">
    <property type="term" value="F:ATP-dependent DNA damage sensor activity"/>
    <property type="evidence" value="ECO:0007669"/>
    <property type="project" value="InterPro"/>
</dbReference>
<dbReference type="PANTHER" id="PTHR11361">
    <property type="entry name" value="DNA MISMATCH REPAIR PROTEIN MUTS FAMILY MEMBER"/>
    <property type="match status" value="1"/>
</dbReference>
<feature type="region of interest" description="Disordered" evidence="7">
    <location>
        <begin position="91"/>
        <end position="181"/>
    </location>
</feature>
<dbReference type="Pfam" id="PF05192">
    <property type="entry name" value="MutS_III"/>
    <property type="match status" value="1"/>
</dbReference>
<dbReference type="AlphaFoldDB" id="A0A067TPQ2"/>
<dbReference type="InterPro" id="IPR016151">
    <property type="entry name" value="DNA_mismatch_repair_MutS_N"/>
</dbReference>
<dbReference type="InterPro" id="IPR045076">
    <property type="entry name" value="MutS"/>
</dbReference>
<keyword evidence="4" id="KW-0067">ATP-binding</keyword>
<feature type="region of interest" description="Disordered" evidence="7">
    <location>
        <begin position="29"/>
        <end position="62"/>
    </location>
</feature>
<dbReference type="GO" id="GO:0005524">
    <property type="term" value="F:ATP binding"/>
    <property type="evidence" value="ECO:0007669"/>
    <property type="project" value="UniProtKB-KW"/>
</dbReference>
<dbReference type="InterPro" id="IPR007696">
    <property type="entry name" value="DNA_mismatch_repair_MutS_core"/>
</dbReference>
<evidence type="ECO:0000256" key="3">
    <source>
        <dbReference type="ARBA" id="ARBA00022763"/>
    </source>
</evidence>
<dbReference type="STRING" id="685588.A0A067TPQ2"/>
<evidence type="ECO:0000256" key="5">
    <source>
        <dbReference type="ARBA" id="ARBA00023125"/>
    </source>
</evidence>
<keyword evidence="10" id="KW-1185">Reference proteome</keyword>
<feature type="domain" description="DNA mismatch repair proteins mutS family" evidence="8">
    <location>
        <begin position="945"/>
        <end position="961"/>
    </location>
</feature>
<dbReference type="SMART" id="SM00533">
    <property type="entry name" value="MUTSd"/>
    <property type="match status" value="1"/>
</dbReference>
<name>A0A067TPQ2_GALM3</name>
<dbReference type="SUPFAM" id="SSF52540">
    <property type="entry name" value="P-loop containing nucleoside triphosphate hydrolases"/>
    <property type="match status" value="1"/>
</dbReference>
<dbReference type="Pfam" id="PF05188">
    <property type="entry name" value="MutS_II"/>
    <property type="match status" value="1"/>
</dbReference>
<dbReference type="GO" id="GO:0006298">
    <property type="term" value="P:mismatch repair"/>
    <property type="evidence" value="ECO:0007669"/>
    <property type="project" value="InterPro"/>
</dbReference>
<dbReference type="InterPro" id="IPR036678">
    <property type="entry name" value="MutS_con_dom_sf"/>
</dbReference>
<dbReference type="EMBL" id="KL142367">
    <property type="protein sequence ID" value="KDR85195.1"/>
    <property type="molecule type" value="Genomic_DNA"/>
</dbReference>
<evidence type="ECO:0000256" key="2">
    <source>
        <dbReference type="ARBA" id="ARBA00022741"/>
    </source>
</evidence>
<evidence type="ECO:0000313" key="9">
    <source>
        <dbReference type="EMBL" id="KDR85195.1"/>
    </source>
</evidence>
<dbReference type="SUPFAM" id="SSF55271">
    <property type="entry name" value="DNA repair protein MutS, domain I"/>
    <property type="match status" value="1"/>
</dbReference>
<evidence type="ECO:0000313" key="10">
    <source>
        <dbReference type="Proteomes" id="UP000027222"/>
    </source>
</evidence>
<keyword evidence="5" id="KW-0238">DNA-binding</keyword>
<feature type="compositionally biased region" description="Basic and acidic residues" evidence="7">
    <location>
        <begin position="162"/>
        <end position="179"/>
    </location>
</feature>
<dbReference type="InterPro" id="IPR000432">
    <property type="entry name" value="DNA_mismatch_repair_MutS_C"/>
</dbReference>
<protein>
    <recommendedName>
        <fullName evidence="8">DNA mismatch repair proteins mutS family domain-containing protein</fullName>
    </recommendedName>
</protein>
<keyword evidence="2" id="KW-0547">Nucleotide-binding</keyword>
<evidence type="ECO:0000256" key="6">
    <source>
        <dbReference type="ARBA" id="ARBA00023204"/>
    </source>
</evidence>
<dbReference type="Gene3D" id="3.40.1170.10">
    <property type="entry name" value="DNA repair protein MutS, domain I"/>
    <property type="match status" value="1"/>
</dbReference>
<feature type="compositionally biased region" description="Basic and acidic residues" evidence="7">
    <location>
        <begin position="113"/>
        <end position="125"/>
    </location>
</feature>
<dbReference type="Gene3D" id="3.30.420.110">
    <property type="entry name" value="MutS, connector domain"/>
    <property type="match status" value="1"/>
</dbReference>
<dbReference type="Gene3D" id="3.40.50.300">
    <property type="entry name" value="P-loop containing nucleotide triphosphate hydrolases"/>
    <property type="match status" value="1"/>
</dbReference>
<evidence type="ECO:0000256" key="1">
    <source>
        <dbReference type="ARBA" id="ARBA00006271"/>
    </source>
</evidence>
<dbReference type="Pfam" id="PF01624">
    <property type="entry name" value="MutS_I"/>
    <property type="match status" value="1"/>
</dbReference>
<dbReference type="GO" id="GO:0043504">
    <property type="term" value="P:mitochondrial DNA repair"/>
    <property type="evidence" value="ECO:0007669"/>
    <property type="project" value="TreeGrafter"/>
</dbReference>
<dbReference type="Gene3D" id="1.10.1420.10">
    <property type="match status" value="2"/>
</dbReference>
<dbReference type="InterPro" id="IPR036187">
    <property type="entry name" value="DNA_mismatch_repair_MutS_sf"/>
</dbReference>
<evidence type="ECO:0000256" key="7">
    <source>
        <dbReference type="SAM" id="MobiDB-lite"/>
    </source>
</evidence>
<dbReference type="InterPro" id="IPR027417">
    <property type="entry name" value="P-loop_NTPase"/>
</dbReference>
<dbReference type="SUPFAM" id="SSF48334">
    <property type="entry name" value="DNA repair protein MutS, domain III"/>
    <property type="match status" value="1"/>
</dbReference>
<dbReference type="NCBIfam" id="NF003810">
    <property type="entry name" value="PRK05399.1"/>
    <property type="match status" value="1"/>
</dbReference>
<dbReference type="FunFam" id="3.40.50.300:FF:001238">
    <property type="entry name" value="DNA mismatch repair protein"/>
    <property type="match status" value="1"/>
</dbReference>
<dbReference type="SUPFAM" id="SSF53150">
    <property type="entry name" value="DNA repair protein MutS, domain II"/>
    <property type="match status" value="1"/>
</dbReference>
<dbReference type="SMART" id="SM00534">
    <property type="entry name" value="MUTSac"/>
    <property type="match status" value="1"/>
</dbReference>